<dbReference type="PANTHER" id="PTHR10655:SF17">
    <property type="entry name" value="LYSOPHOSPHOLIPASE-LIKE PROTEIN 1"/>
    <property type="match status" value="1"/>
</dbReference>
<comment type="similarity">
    <text evidence="1">Belongs to the AB hydrolase superfamily. AB hydrolase 2 family.</text>
</comment>
<dbReference type="STRING" id="1227492.C482_09662"/>
<evidence type="ECO:0000259" key="4">
    <source>
        <dbReference type="Pfam" id="PF02230"/>
    </source>
</evidence>
<dbReference type="InterPro" id="IPR003140">
    <property type="entry name" value="PLipase/COase/thioEstase"/>
</dbReference>
<dbReference type="InterPro" id="IPR050565">
    <property type="entry name" value="LYPA1-2/EST-like"/>
</dbReference>
<evidence type="ECO:0000256" key="1">
    <source>
        <dbReference type="ARBA" id="ARBA00006499"/>
    </source>
</evidence>
<accession>M0AP67</accession>
<dbReference type="RefSeq" id="WP_006167343.1">
    <property type="nucleotide sequence ID" value="NZ_AOIN01000056.1"/>
</dbReference>
<dbReference type="EMBL" id="AOIN01000056">
    <property type="protein sequence ID" value="ELY99742.1"/>
    <property type="molecule type" value="Genomic_DNA"/>
</dbReference>
<evidence type="ECO:0000256" key="3">
    <source>
        <dbReference type="SAM" id="MobiDB-lite"/>
    </source>
</evidence>
<keyword evidence="2" id="KW-0378">Hydrolase</keyword>
<evidence type="ECO:0000313" key="6">
    <source>
        <dbReference type="Proteomes" id="UP000011693"/>
    </source>
</evidence>
<dbReference type="SUPFAM" id="SSF53474">
    <property type="entry name" value="alpha/beta-Hydrolases"/>
    <property type="match status" value="1"/>
</dbReference>
<comment type="caution">
    <text evidence="5">The sequence shown here is derived from an EMBL/GenBank/DDBJ whole genome shotgun (WGS) entry which is preliminary data.</text>
</comment>
<dbReference type="PANTHER" id="PTHR10655">
    <property type="entry name" value="LYSOPHOSPHOLIPASE-RELATED"/>
    <property type="match status" value="1"/>
</dbReference>
<gene>
    <name evidence="5" type="ORF">C482_09662</name>
</gene>
<dbReference type="InterPro" id="IPR029058">
    <property type="entry name" value="AB_hydrolase_fold"/>
</dbReference>
<protein>
    <submittedName>
        <fullName evidence="5">Phospholipase/carboxylesterase</fullName>
    </submittedName>
</protein>
<dbReference type="GO" id="GO:0016787">
    <property type="term" value="F:hydrolase activity"/>
    <property type="evidence" value="ECO:0007669"/>
    <property type="project" value="UniProtKB-KW"/>
</dbReference>
<feature type="region of interest" description="Disordered" evidence="3">
    <location>
        <begin position="1"/>
        <end position="22"/>
    </location>
</feature>
<dbReference type="Proteomes" id="UP000011693">
    <property type="component" value="Unassembled WGS sequence"/>
</dbReference>
<dbReference type="Pfam" id="PF02230">
    <property type="entry name" value="Abhydrolase_2"/>
    <property type="match status" value="1"/>
</dbReference>
<dbReference type="Gene3D" id="3.40.50.1820">
    <property type="entry name" value="alpha/beta hydrolase"/>
    <property type="match status" value="1"/>
</dbReference>
<evidence type="ECO:0000313" key="5">
    <source>
        <dbReference type="EMBL" id="ELY99742.1"/>
    </source>
</evidence>
<organism evidence="5 6">
    <name type="scientific">Natrialba chahannaoensis JCM 10990</name>
    <dbReference type="NCBI Taxonomy" id="1227492"/>
    <lineage>
        <taxon>Archaea</taxon>
        <taxon>Methanobacteriati</taxon>
        <taxon>Methanobacteriota</taxon>
        <taxon>Stenosarchaea group</taxon>
        <taxon>Halobacteria</taxon>
        <taxon>Halobacteriales</taxon>
        <taxon>Natrialbaceae</taxon>
        <taxon>Natrialba</taxon>
    </lineage>
</organism>
<evidence type="ECO:0000256" key="2">
    <source>
        <dbReference type="ARBA" id="ARBA00022801"/>
    </source>
</evidence>
<name>M0AP67_9EURY</name>
<dbReference type="AlphaFoldDB" id="M0AP67"/>
<keyword evidence="6" id="KW-1185">Reference proteome</keyword>
<reference evidence="5 6" key="1">
    <citation type="journal article" date="2014" name="PLoS Genet.">
        <title>Phylogenetically driven sequencing of extremely halophilic archaea reveals strategies for static and dynamic osmo-response.</title>
        <authorList>
            <person name="Becker E.A."/>
            <person name="Seitzer P.M."/>
            <person name="Tritt A."/>
            <person name="Larsen D."/>
            <person name="Krusor M."/>
            <person name="Yao A.I."/>
            <person name="Wu D."/>
            <person name="Madern D."/>
            <person name="Eisen J.A."/>
            <person name="Darling A.E."/>
            <person name="Facciotti M.T."/>
        </authorList>
    </citation>
    <scope>NUCLEOTIDE SEQUENCE [LARGE SCALE GENOMIC DNA]</scope>
    <source>
        <strain evidence="5 6">JCM 10990</strain>
    </source>
</reference>
<dbReference type="OrthoDB" id="203477at2157"/>
<dbReference type="PATRIC" id="fig|1227492.4.peg.1896"/>
<proteinExistence type="inferred from homology"/>
<feature type="domain" description="Phospholipase/carboxylesterase/thioesterase" evidence="4">
    <location>
        <begin position="28"/>
        <end position="216"/>
    </location>
</feature>
<sequence length="218" mass="23646">MGQNDSGANEHPHDGQPIETAGAPPAVADAAVVLLHGRGSTAQHLLTLIDEFLHHGAMYLAPQAAHRSWYPRSAFAPLEENEPWLSSGFQRIEAAIEIASDAAVPPERTLLFGFSQGGCLASEFVARTPRRYGGLIVLSGSLLGPERTRDNSGSLDEMPVFFGCGTDDPYIPAERVQDSANAFEQLDGDVQHRLYDELGHAINDDEIQTINSFIERLV</sequence>